<accession>A0ABS4IMG9</accession>
<dbReference type="SUPFAM" id="SSF52317">
    <property type="entry name" value="Class I glutamine amidotransferase-like"/>
    <property type="match status" value="1"/>
</dbReference>
<proteinExistence type="predicted"/>
<protein>
    <recommendedName>
        <fullName evidence="1">Beta-galactosidase trimerisation domain-containing protein</fullName>
    </recommendedName>
</protein>
<sequence length="690" mass="78671">MMNKRAKPWYKSSFRRSLTDMHIPDWDGRFLSEFEPQNYVEMLELAHVDTAMIYATSCLGIAYWPTKVGHMHKGIQGRDTLGELIEGCHGKGMNVIVYYNFWSKWAYDEHPEWRVVSEKGEGTAEYLWDKGRYGVCCFNTPYRSFMISQIEELCERYEFEGMWIDMIFWPYTVCYCSGCRKRYHQEIGGDMPRVVDWQDPGWVRFQRKREEWLAEFTGEITAVIKARKPDATVGHQCSAWSVGWKAGMSGAAFQQSDYTSGDFYGDALHQSFTCKAFYHLTENKPFEYMTSRCPDLTDHTTNKPKELLRAHMYACMANQGGFLFIDAIDPVGTLDQHVYATMGELYKEVEAYETYMNHDALFCQDVAIYINFESEIPLYEGEKALIARATQAAKSLIEANIPYGVVTKKNLHELSRFQVVILPNVGWMDEEEVTAFKKYVEQGGGLYASKRTSLWNKDGIEQADFQLADLFGVSYAGETEEQVTYMAPAAADGKIFSTYSRKYPATIQGSQMLVTAAAGVQTVANITLPFVNPKIIGKFASAISNPPGIQTDWPAIVQNNYGQGKVVYAAGDLEGVPHEGQRAIFTNLIRSLASKPFYFESDAPKSVEITLFYDQSAERYLIYMLNFQAELPNIPVEGIQVKIRMDDDMEPGKLLWVPQNVSIDYQIVEGHLVFTAPRLETFHLLVLEKF</sequence>
<gene>
    <name evidence="2" type="ORF">J2Z66_000356</name>
</gene>
<name>A0ABS4IMG9_9BACL</name>
<comment type="caution">
    <text evidence="2">The sequence shown here is derived from an EMBL/GenBank/DDBJ whole genome shotgun (WGS) entry which is preliminary data.</text>
</comment>
<dbReference type="EMBL" id="JAGGLB010000001">
    <property type="protein sequence ID" value="MBP1988761.1"/>
    <property type="molecule type" value="Genomic_DNA"/>
</dbReference>
<evidence type="ECO:0000313" key="3">
    <source>
        <dbReference type="Proteomes" id="UP001519287"/>
    </source>
</evidence>
<dbReference type="Proteomes" id="UP001519287">
    <property type="component" value="Unassembled WGS sequence"/>
</dbReference>
<keyword evidence="3" id="KW-1185">Reference proteome</keyword>
<dbReference type="PANTHER" id="PTHR36447:SF1">
    <property type="entry name" value="BETA-GALACTOSIDASE GANA"/>
    <property type="match status" value="1"/>
</dbReference>
<dbReference type="InterPro" id="IPR028212">
    <property type="entry name" value="GHL6"/>
</dbReference>
<dbReference type="SUPFAM" id="SSF51445">
    <property type="entry name" value="(Trans)glycosidases"/>
    <property type="match status" value="1"/>
</dbReference>
<feature type="domain" description="Beta-galactosidase trimerisation" evidence="1">
    <location>
        <begin position="395"/>
        <end position="574"/>
    </location>
</feature>
<dbReference type="PANTHER" id="PTHR36447">
    <property type="entry name" value="BETA-GALACTOSIDASE GANA"/>
    <property type="match status" value="1"/>
</dbReference>
<evidence type="ECO:0000313" key="2">
    <source>
        <dbReference type="EMBL" id="MBP1988761.1"/>
    </source>
</evidence>
<reference evidence="2 3" key="1">
    <citation type="submission" date="2021-03" db="EMBL/GenBank/DDBJ databases">
        <title>Genomic Encyclopedia of Type Strains, Phase IV (KMG-IV): sequencing the most valuable type-strain genomes for metagenomic binning, comparative biology and taxonomic classification.</title>
        <authorList>
            <person name="Goeker M."/>
        </authorList>
    </citation>
    <scope>NUCLEOTIDE SEQUENCE [LARGE SCALE GENOMIC DNA]</scope>
    <source>
        <strain evidence="2 3">DSM 26048</strain>
    </source>
</reference>
<dbReference type="InterPro" id="IPR029062">
    <property type="entry name" value="Class_I_gatase-like"/>
</dbReference>
<dbReference type="InterPro" id="IPR003476">
    <property type="entry name" value="Glyco_hydro_42"/>
</dbReference>
<dbReference type="InterPro" id="IPR013738">
    <property type="entry name" value="Beta_galactosidase_Trimer"/>
</dbReference>
<evidence type="ECO:0000259" key="1">
    <source>
        <dbReference type="Pfam" id="PF08532"/>
    </source>
</evidence>
<dbReference type="Pfam" id="PF14871">
    <property type="entry name" value="GHL6"/>
    <property type="match status" value="1"/>
</dbReference>
<dbReference type="InterPro" id="IPR017853">
    <property type="entry name" value="GH"/>
</dbReference>
<organism evidence="2 3">
    <name type="scientific">Paenibacillus eucommiae</name>
    <dbReference type="NCBI Taxonomy" id="1355755"/>
    <lineage>
        <taxon>Bacteria</taxon>
        <taxon>Bacillati</taxon>
        <taxon>Bacillota</taxon>
        <taxon>Bacilli</taxon>
        <taxon>Bacillales</taxon>
        <taxon>Paenibacillaceae</taxon>
        <taxon>Paenibacillus</taxon>
    </lineage>
</organism>
<dbReference type="Pfam" id="PF08532">
    <property type="entry name" value="Glyco_hydro_42M"/>
    <property type="match status" value="1"/>
</dbReference>
<dbReference type="CDD" id="cd03143">
    <property type="entry name" value="A4_beta-galactosidase_middle_domain"/>
    <property type="match status" value="1"/>
</dbReference>
<dbReference type="Gene3D" id="3.40.50.880">
    <property type="match status" value="1"/>
</dbReference>
<dbReference type="Gene3D" id="3.20.20.80">
    <property type="entry name" value="Glycosidases"/>
    <property type="match status" value="1"/>
</dbReference>
<dbReference type="RefSeq" id="WP_209969120.1">
    <property type="nucleotide sequence ID" value="NZ_JAGGLB010000001.1"/>
</dbReference>